<dbReference type="Gene3D" id="3.40.50.2000">
    <property type="entry name" value="Glycogen Phosphorylase B"/>
    <property type="match status" value="1"/>
</dbReference>
<dbReference type="PANTHER" id="PTHR13036">
    <property type="entry name" value="BETA1,4 MANNOSYLTRANSFERASE"/>
    <property type="match status" value="1"/>
</dbReference>
<dbReference type="SUPFAM" id="SSF53756">
    <property type="entry name" value="UDP-Glycosyltransferase/glycogen phosphorylase"/>
    <property type="match status" value="1"/>
</dbReference>
<comment type="subcellular location">
    <subcellularLocation>
        <location evidence="1">Endoplasmic reticulum membrane</location>
        <topology evidence="1">Single-pass membrane protein</topology>
    </subcellularLocation>
</comment>
<evidence type="ECO:0000256" key="1">
    <source>
        <dbReference type="ARBA" id="ARBA00004389"/>
    </source>
</evidence>
<reference evidence="10" key="1">
    <citation type="submission" date="2021-01" db="EMBL/GenBank/DDBJ databases">
        <authorList>
            <person name="Corre E."/>
            <person name="Pelletier E."/>
            <person name="Niang G."/>
            <person name="Scheremetjew M."/>
            <person name="Finn R."/>
            <person name="Kale V."/>
            <person name="Holt S."/>
            <person name="Cochrane G."/>
            <person name="Meng A."/>
            <person name="Brown T."/>
            <person name="Cohen L."/>
        </authorList>
    </citation>
    <scope>NUCLEOTIDE SEQUENCE</scope>
    <source>
        <strain evidence="10">10249 10 AB</strain>
    </source>
</reference>
<keyword evidence="4" id="KW-0808">Transferase</keyword>
<dbReference type="PANTHER" id="PTHR13036:SF0">
    <property type="entry name" value="CHITOBIOSYLDIPHOSPHODOLICHOL BETA-MANNOSYLTRANSFERASE"/>
    <property type="match status" value="1"/>
</dbReference>
<comment type="pathway">
    <text evidence="2">Protein modification; protein glycosylation.</text>
</comment>
<dbReference type="Pfam" id="PF13692">
    <property type="entry name" value="Glyco_trans_1_4"/>
    <property type="match status" value="1"/>
</dbReference>
<keyword evidence="5 9" id="KW-0812">Transmembrane</keyword>
<keyword evidence="7 9" id="KW-1133">Transmembrane helix</keyword>
<evidence type="ECO:0000256" key="7">
    <source>
        <dbReference type="ARBA" id="ARBA00022989"/>
    </source>
</evidence>
<gene>
    <name evidence="10" type="ORF">PAUS00366_LOCUS1323</name>
</gene>
<dbReference type="GO" id="GO:0005789">
    <property type="term" value="C:endoplasmic reticulum membrane"/>
    <property type="evidence" value="ECO:0007669"/>
    <property type="project" value="UniProtKB-SubCell"/>
</dbReference>
<evidence type="ECO:0008006" key="11">
    <source>
        <dbReference type="Google" id="ProtNLM"/>
    </source>
</evidence>
<accession>A0A7S4A9X8</accession>
<sequence>MEETKLTEKRSLHIIVIVLGDLGRSPRMQYHANSLLKEGHSVSLVGYDGEDLIPELQESTDDRLNVVRFSVPSPAIIRKSLPIYLVWRVVSLCLYLLYALTVSVPKGLSKMKRVDGVLVQNPPAMPLLAIVYLYCSLTAMAKGYRPAFIIDWHNLGFTMLSKSSLVFANIARIYERTMAPLATSHLCVTDAMKTFIEKQFGINACKIHVTHDCPASMFYPRTAKDNHELMAKLHGKLCAGCPRSWYQHLDPPYQTLFTEKISNDEKNEIDNYAARKGRPALITSSTSWTVDEDFGVLLKALVRLDGTISELDSSLKVVVVVTGKGPQKGFYQKEISVLELKNIAILTLWLEPADYPRLLACADVGISLHTSTSGIDLPMKILDNFGCEVPVCAYNFPCLKELVEDDVNGRTFESISDLHDQLLCLLNPLDKYPGSWPPHGFGDLARYSRKLMGRKKWDENWKENALPAIQLAVPP</sequence>
<feature type="transmembrane region" description="Helical" evidence="9">
    <location>
        <begin position="85"/>
        <end position="104"/>
    </location>
</feature>
<evidence type="ECO:0000256" key="4">
    <source>
        <dbReference type="ARBA" id="ARBA00022679"/>
    </source>
</evidence>
<evidence type="ECO:0000256" key="6">
    <source>
        <dbReference type="ARBA" id="ARBA00022824"/>
    </source>
</evidence>
<dbReference type="GO" id="GO:0000030">
    <property type="term" value="F:mannosyltransferase activity"/>
    <property type="evidence" value="ECO:0007669"/>
    <property type="project" value="InterPro"/>
</dbReference>
<dbReference type="AlphaFoldDB" id="A0A7S4A9X8"/>
<keyword evidence="8 9" id="KW-0472">Membrane</keyword>
<protein>
    <recommendedName>
        <fullName evidence="11">Glycosyltransferase subfamily 4-like N-terminal domain-containing protein</fullName>
    </recommendedName>
</protein>
<keyword evidence="6" id="KW-0256">Endoplasmic reticulum</keyword>
<evidence type="ECO:0000313" key="10">
    <source>
        <dbReference type="EMBL" id="CAE0708603.1"/>
    </source>
</evidence>
<evidence type="ECO:0000256" key="5">
    <source>
        <dbReference type="ARBA" id="ARBA00022692"/>
    </source>
</evidence>
<evidence type="ECO:0000256" key="2">
    <source>
        <dbReference type="ARBA" id="ARBA00004922"/>
    </source>
</evidence>
<proteinExistence type="predicted"/>
<dbReference type="EMBL" id="HBIX01001783">
    <property type="protein sequence ID" value="CAE0708603.1"/>
    <property type="molecule type" value="Transcribed_RNA"/>
</dbReference>
<evidence type="ECO:0000256" key="8">
    <source>
        <dbReference type="ARBA" id="ARBA00023136"/>
    </source>
</evidence>
<evidence type="ECO:0000256" key="9">
    <source>
        <dbReference type="SAM" id="Phobius"/>
    </source>
</evidence>
<keyword evidence="3" id="KW-0328">Glycosyltransferase</keyword>
<organism evidence="10">
    <name type="scientific">Pseudo-nitzschia australis</name>
    <dbReference type="NCBI Taxonomy" id="44445"/>
    <lineage>
        <taxon>Eukaryota</taxon>
        <taxon>Sar</taxon>
        <taxon>Stramenopiles</taxon>
        <taxon>Ochrophyta</taxon>
        <taxon>Bacillariophyta</taxon>
        <taxon>Bacillariophyceae</taxon>
        <taxon>Bacillariophycidae</taxon>
        <taxon>Bacillariales</taxon>
        <taxon>Bacillariaceae</taxon>
        <taxon>Pseudo-nitzschia</taxon>
    </lineage>
</organism>
<name>A0A7S4A9X8_9STRA</name>
<dbReference type="InterPro" id="IPR026051">
    <property type="entry name" value="ALG1-like"/>
</dbReference>
<evidence type="ECO:0000256" key="3">
    <source>
        <dbReference type="ARBA" id="ARBA00022676"/>
    </source>
</evidence>